<organism evidence="4 5">
    <name type="scientific">Agathobaculum ammoniilyticum</name>
    <dbReference type="NCBI Taxonomy" id="2981778"/>
    <lineage>
        <taxon>Bacteria</taxon>
        <taxon>Bacillati</taxon>
        <taxon>Bacillota</taxon>
        <taxon>Clostridia</taxon>
        <taxon>Eubacteriales</taxon>
        <taxon>Butyricicoccaceae</taxon>
        <taxon>Agathobaculum</taxon>
    </lineage>
</organism>
<keyword evidence="2" id="KW-0812">Transmembrane</keyword>
<evidence type="ECO:0000259" key="3">
    <source>
        <dbReference type="Pfam" id="PF14020"/>
    </source>
</evidence>
<dbReference type="Proteomes" id="UP001652397">
    <property type="component" value="Unassembled WGS sequence"/>
</dbReference>
<dbReference type="Pfam" id="PF14020">
    <property type="entry name" value="DUF4236"/>
    <property type="match status" value="1"/>
</dbReference>
<name>A0ABT2U2M3_9FIRM</name>
<evidence type="ECO:0000313" key="5">
    <source>
        <dbReference type="Proteomes" id="UP001652397"/>
    </source>
</evidence>
<sequence length="333" mass="37058">MGFRYRKSINLGGGFRINLSKSGIGYSWGVKGYRVTKTANGGVRRTVSIPGTGISHVTETSGGNHENRQQNRQNESTNSNLYGQQDIENTNIETMCSDGVEDILKSANRALLLNTISTACIVIFFLLSCGTPIFLVLLAIAVAAKIYVKRSGVIDLEYEIDEEELEHIKERMRPIRHLLTCDKVWRIMQSGKVIDRKYSSGASSTVRRVACKVSDKTPFPFRSSVSAVCVKSGKENLIFLPDKLFIMKSRKIGALSYWDIESSAQRTRFVESESVPNDAQIVGTTWKYVNKSGGPDKRFKDNRELPICLYGELALKSPAGLNTDILFSNPNIQ</sequence>
<dbReference type="InterPro" id="IPR025330">
    <property type="entry name" value="DUF4236"/>
</dbReference>
<feature type="domain" description="DUF4236" evidence="3">
    <location>
        <begin position="3"/>
        <end position="55"/>
    </location>
</feature>
<dbReference type="EMBL" id="JAOQJE010000005">
    <property type="protein sequence ID" value="MCU6788854.1"/>
    <property type="molecule type" value="Genomic_DNA"/>
</dbReference>
<feature type="transmembrane region" description="Helical" evidence="2">
    <location>
        <begin position="111"/>
        <end position="144"/>
    </location>
</feature>
<feature type="region of interest" description="Disordered" evidence="1">
    <location>
        <begin position="54"/>
        <end position="81"/>
    </location>
</feature>
<keyword evidence="2" id="KW-1133">Transmembrane helix</keyword>
<protein>
    <submittedName>
        <fullName evidence="4">DUF4236 domain-containing protein</fullName>
    </submittedName>
</protein>
<proteinExistence type="predicted"/>
<comment type="caution">
    <text evidence="4">The sequence shown here is derived from an EMBL/GenBank/DDBJ whole genome shotgun (WGS) entry which is preliminary data.</text>
</comment>
<gene>
    <name evidence="4" type="ORF">OCV66_07080</name>
</gene>
<evidence type="ECO:0000256" key="1">
    <source>
        <dbReference type="SAM" id="MobiDB-lite"/>
    </source>
</evidence>
<dbReference type="RefSeq" id="WP_147573995.1">
    <property type="nucleotide sequence ID" value="NZ_JAOQJE010000005.1"/>
</dbReference>
<reference evidence="4 5" key="1">
    <citation type="journal article" date="2021" name="ISME Commun">
        <title>Automated analysis of genomic sequences facilitates high-throughput and comprehensive description of bacteria.</title>
        <authorList>
            <person name="Hitch T.C.A."/>
        </authorList>
    </citation>
    <scope>NUCLEOTIDE SEQUENCE [LARGE SCALE GENOMIC DNA]</scope>
    <source>
        <strain evidence="4 5">Sanger_34</strain>
    </source>
</reference>
<evidence type="ECO:0000313" key="4">
    <source>
        <dbReference type="EMBL" id="MCU6788854.1"/>
    </source>
</evidence>
<accession>A0ABT2U2M3</accession>
<keyword evidence="5" id="KW-1185">Reference proteome</keyword>
<evidence type="ECO:0000256" key="2">
    <source>
        <dbReference type="SAM" id="Phobius"/>
    </source>
</evidence>
<keyword evidence="2" id="KW-0472">Membrane</keyword>
<feature type="compositionally biased region" description="Low complexity" evidence="1">
    <location>
        <begin position="70"/>
        <end position="80"/>
    </location>
</feature>